<comment type="similarity">
    <text evidence="2">Belongs to the bacterial solute-binding protein 8 family.</text>
</comment>
<evidence type="ECO:0000256" key="5">
    <source>
        <dbReference type="SAM" id="MobiDB-lite"/>
    </source>
</evidence>
<dbReference type="EMBL" id="FOSJ01000050">
    <property type="protein sequence ID" value="SFK56594.1"/>
    <property type="molecule type" value="Genomic_DNA"/>
</dbReference>
<dbReference type="PROSITE" id="PS51257">
    <property type="entry name" value="PROKAR_LIPOPROTEIN"/>
    <property type="match status" value="1"/>
</dbReference>
<evidence type="ECO:0000256" key="2">
    <source>
        <dbReference type="ARBA" id="ARBA00008814"/>
    </source>
</evidence>
<evidence type="ECO:0000313" key="9">
    <source>
        <dbReference type="Proteomes" id="UP000199589"/>
    </source>
</evidence>
<dbReference type="GO" id="GO:1901678">
    <property type="term" value="P:iron coordination entity transport"/>
    <property type="evidence" value="ECO:0007669"/>
    <property type="project" value="UniProtKB-ARBA"/>
</dbReference>
<dbReference type="Proteomes" id="UP000199589">
    <property type="component" value="Unassembled WGS sequence"/>
</dbReference>
<evidence type="ECO:0000256" key="6">
    <source>
        <dbReference type="SAM" id="SignalP"/>
    </source>
</evidence>
<evidence type="ECO:0000256" key="3">
    <source>
        <dbReference type="ARBA" id="ARBA00022448"/>
    </source>
</evidence>
<feature type="chain" id="PRO_5038881949" evidence="6">
    <location>
        <begin position="22"/>
        <end position="316"/>
    </location>
</feature>
<feature type="region of interest" description="Disordered" evidence="5">
    <location>
        <begin position="23"/>
        <end position="44"/>
    </location>
</feature>
<feature type="signal peptide" evidence="6">
    <location>
        <begin position="1"/>
        <end position="21"/>
    </location>
</feature>
<dbReference type="SUPFAM" id="SSF53807">
    <property type="entry name" value="Helical backbone' metal receptor"/>
    <property type="match status" value="1"/>
</dbReference>
<organism evidence="8 9">
    <name type="scientific">Marinilactibacillus piezotolerans</name>
    <dbReference type="NCBI Taxonomy" id="258723"/>
    <lineage>
        <taxon>Bacteria</taxon>
        <taxon>Bacillati</taxon>
        <taxon>Bacillota</taxon>
        <taxon>Bacilli</taxon>
        <taxon>Lactobacillales</taxon>
        <taxon>Carnobacteriaceae</taxon>
        <taxon>Marinilactibacillus</taxon>
    </lineage>
</organism>
<dbReference type="GO" id="GO:0030288">
    <property type="term" value="C:outer membrane-bounded periplasmic space"/>
    <property type="evidence" value="ECO:0007669"/>
    <property type="project" value="TreeGrafter"/>
</dbReference>
<dbReference type="PANTHER" id="PTHR30532">
    <property type="entry name" value="IRON III DICITRATE-BINDING PERIPLASMIC PROTEIN"/>
    <property type="match status" value="1"/>
</dbReference>
<accession>A0A1I4AJQ9</accession>
<evidence type="ECO:0000256" key="1">
    <source>
        <dbReference type="ARBA" id="ARBA00004196"/>
    </source>
</evidence>
<feature type="domain" description="Fe/B12 periplasmic-binding" evidence="7">
    <location>
        <begin position="58"/>
        <end position="315"/>
    </location>
</feature>
<protein>
    <submittedName>
        <fullName evidence="8">Iron complex transport system substrate-binding protein</fullName>
    </submittedName>
</protein>
<dbReference type="Gene3D" id="3.40.50.1980">
    <property type="entry name" value="Nitrogenase molybdenum iron protein domain"/>
    <property type="match status" value="2"/>
</dbReference>
<keyword evidence="9" id="KW-1185">Reference proteome</keyword>
<reference evidence="9" key="1">
    <citation type="submission" date="2016-10" db="EMBL/GenBank/DDBJ databases">
        <authorList>
            <person name="Varghese N."/>
            <person name="Submissions S."/>
        </authorList>
    </citation>
    <scope>NUCLEOTIDE SEQUENCE [LARGE SCALE GENOMIC DNA]</scope>
    <source>
        <strain evidence="9">DSM 16108</strain>
    </source>
</reference>
<gene>
    <name evidence="8" type="ORF">SAMN04488569_10509</name>
</gene>
<evidence type="ECO:0000256" key="4">
    <source>
        <dbReference type="ARBA" id="ARBA00022729"/>
    </source>
</evidence>
<name>A0A1I4AJQ9_9LACT</name>
<keyword evidence="4 6" id="KW-0732">Signal</keyword>
<keyword evidence="3" id="KW-0813">Transport</keyword>
<evidence type="ECO:0000313" key="8">
    <source>
        <dbReference type="EMBL" id="SFK56594.1"/>
    </source>
</evidence>
<comment type="subcellular location">
    <subcellularLocation>
        <location evidence="1">Cell envelope</location>
    </subcellularLocation>
</comment>
<dbReference type="AlphaFoldDB" id="A0A1I4AJQ9"/>
<dbReference type="PANTHER" id="PTHR30532:SF26">
    <property type="entry name" value="IRON(3+)-HYDROXAMATE-BINDING PROTEIN FHUD"/>
    <property type="match status" value="1"/>
</dbReference>
<dbReference type="InterPro" id="IPR051313">
    <property type="entry name" value="Bact_iron-sidero_bind"/>
</dbReference>
<dbReference type="RefSeq" id="WP_232226910.1">
    <property type="nucleotide sequence ID" value="NZ_FOSJ01000050.1"/>
</dbReference>
<dbReference type="InterPro" id="IPR002491">
    <property type="entry name" value="ABC_transptr_periplasmic_BD"/>
</dbReference>
<evidence type="ECO:0000259" key="7">
    <source>
        <dbReference type="PROSITE" id="PS50983"/>
    </source>
</evidence>
<sequence length="316" mass="35020">MKKILSGSVLLVLGLTLSACGSNQSDSSETSLEETTENSASKVMTDKLGNEVEIPDNPEKVLASYLEDYLVALDVIPVAQWSVYDGESIQEYLQDELVGVPLIPHDLPYESVLEYEPDLMIVRDAIEPDMYDQYAQITPTYVLNSSPTEWRETLTEIGEVLGKEEKAKSVLDSYEKKAEEKASELAKVADGESAAAIWMVNNSLFVVHPKRSSGAVLYEDLGLAVPEVVSELSSDADWAAISLEELAKMDVDHLFFVNSDGPNAEMFEDRLWQNIPAVQNEQVYEFGPETSWLYYGPIASEQVMDDVVESITNSVQ</sequence>
<proteinExistence type="inferred from homology"/>
<dbReference type="Pfam" id="PF01497">
    <property type="entry name" value="Peripla_BP_2"/>
    <property type="match status" value="1"/>
</dbReference>
<dbReference type="PROSITE" id="PS50983">
    <property type="entry name" value="FE_B12_PBP"/>
    <property type="match status" value="1"/>
</dbReference>